<dbReference type="SUPFAM" id="SSF57701">
    <property type="entry name" value="Zn2/Cys6 DNA-binding domain"/>
    <property type="match status" value="1"/>
</dbReference>
<dbReference type="RefSeq" id="XP_029754593.1">
    <property type="nucleotide sequence ID" value="XM_029910079.1"/>
</dbReference>
<organism evidence="4 5">
    <name type="scientific">Aureobasidium pullulans EXF-150</name>
    <dbReference type="NCBI Taxonomy" id="1043002"/>
    <lineage>
        <taxon>Eukaryota</taxon>
        <taxon>Fungi</taxon>
        <taxon>Dikarya</taxon>
        <taxon>Ascomycota</taxon>
        <taxon>Pezizomycotina</taxon>
        <taxon>Dothideomycetes</taxon>
        <taxon>Dothideomycetidae</taxon>
        <taxon>Dothideales</taxon>
        <taxon>Saccotheciaceae</taxon>
        <taxon>Aureobasidium</taxon>
    </lineage>
</organism>
<gene>
    <name evidence="4" type="ORF">M438DRAFT_410245</name>
</gene>
<feature type="region of interest" description="Disordered" evidence="2">
    <location>
        <begin position="128"/>
        <end position="159"/>
    </location>
</feature>
<evidence type="ECO:0000313" key="5">
    <source>
        <dbReference type="Proteomes" id="UP000030706"/>
    </source>
</evidence>
<dbReference type="HOGENOM" id="CLU_494289_0_0_1"/>
<dbReference type="AlphaFoldDB" id="A0A074XUV3"/>
<dbReference type="InterPro" id="IPR001138">
    <property type="entry name" value="Zn2Cys6_DnaBD"/>
</dbReference>
<sequence>MTAAPSPSFQSNLSYSNKSSHTLRLNIMSSVSSGQTNSRQGKRAACDRCRAQKLRCMPGDSDSSGKCERCAKAKVDICSFGVPKPTGRPPVTARPPRLTYQNTSQKTVLCETMFLPRPSNHMIDRSPPVYQDSTSQSSHAQASLSGHVSYSLGHGNQDPVNTQYAASPLNNDMVKEWAGILPTPQSNTHQPHPQLSTFEHINNGLVDTSISPDLMNLEMLSSGSDWTLPTGQDPSWACLTHQMPPESRFEPSMCHQPHLASATILDRYREITQKDHEMVERGIGPATGSSTPSHEQGMPGSSNTDHVIVKERNAPGDFAATQRHCMQQLSELNMALYELVESSDCLQRHMDASSTIQPFPCGFAGRVLQNSECYLALLRSYQNDVSGVESECASPYDVYSSTSTDDIFFWETGNKPPPSNPNINLISSSFGRHERASHSIDTTTILQLAGCYLRLRQVHDVLYTTICKCITIRISEHERISRGTNVKSLHSIELPNQGLSIFADIQLGDMSLREYGRFQIKFVLQVSTHLLGEIETVLGLPENCRVSKIEEGKQNGILNSTMSSHLIEALTRNSEVGRERNQIASIRERLLKLRSLLKGTINI</sequence>
<accession>A0A074XUV3</accession>
<evidence type="ECO:0000256" key="1">
    <source>
        <dbReference type="ARBA" id="ARBA00023242"/>
    </source>
</evidence>
<name>A0A074XUV3_AURPU</name>
<dbReference type="GO" id="GO:0000981">
    <property type="term" value="F:DNA-binding transcription factor activity, RNA polymerase II-specific"/>
    <property type="evidence" value="ECO:0007669"/>
    <property type="project" value="InterPro"/>
</dbReference>
<evidence type="ECO:0000256" key="2">
    <source>
        <dbReference type="SAM" id="MobiDB-lite"/>
    </source>
</evidence>
<reference evidence="4 5" key="1">
    <citation type="journal article" date="2014" name="BMC Genomics">
        <title>Genome sequencing of four Aureobasidium pullulans varieties: biotechnological potential, stress tolerance, and description of new species.</title>
        <authorList>
            <person name="Gostin Ar C."/>
            <person name="Ohm R.A."/>
            <person name="Kogej T."/>
            <person name="Sonjak S."/>
            <person name="Turk M."/>
            <person name="Zajc J."/>
            <person name="Zalar P."/>
            <person name="Grube M."/>
            <person name="Sun H."/>
            <person name="Han J."/>
            <person name="Sharma A."/>
            <person name="Chiniquy J."/>
            <person name="Ngan C.Y."/>
            <person name="Lipzen A."/>
            <person name="Barry K."/>
            <person name="Grigoriev I.V."/>
            <person name="Gunde-Cimerman N."/>
        </authorList>
    </citation>
    <scope>NUCLEOTIDE SEQUENCE [LARGE SCALE GENOMIC DNA]</scope>
    <source>
        <strain evidence="4 5">EXF-150</strain>
    </source>
</reference>
<dbReference type="CDD" id="cd00067">
    <property type="entry name" value="GAL4"/>
    <property type="match status" value="1"/>
</dbReference>
<protein>
    <recommendedName>
        <fullName evidence="3">Zn(2)-C6 fungal-type domain-containing protein</fullName>
    </recommendedName>
</protein>
<keyword evidence="5" id="KW-1185">Reference proteome</keyword>
<evidence type="ECO:0000259" key="3">
    <source>
        <dbReference type="PROSITE" id="PS50048"/>
    </source>
</evidence>
<keyword evidence="1" id="KW-0539">Nucleus</keyword>
<dbReference type="PROSITE" id="PS50048">
    <property type="entry name" value="ZN2_CY6_FUNGAL_2"/>
    <property type="match status" value="1"/>
</dbReference>
<dbReference type="PROSITE" id="PS00463">
    <property type="entry name" value="ZN2_CY6_FUNGAL_1"/>
    <property type="match status" value="1"/>
</dbReference>
<dbReference type="InterPro" id="IPR036864">
    <property type="entry name" value="Zn2-C6_fun-type_DNA-bd_sf"/>
</dbReference>
<dbReference type="GeneID" id="40752385"/>
<dbReference type="EMBL" id="KL585026">
    <property type="protein sequence ID" value="KEQ78406.1"/>
    <property type="molecule type" value="Genomic_DNA"/>
</dbReference>
<evidence type="ECO:0000313" key="4">
    <source>
        <dbReference type="EMBL" id="KEQ78406.1"/>
    </source>
</evidence>
<dbReference type="SMART" id="SM00066">
    <property type="entry name" value="GAL4"/>
    <property type="match status" value="1"/>
</dbReference>
<proteinExistence type="predicted"/>
<dbReference type="OrthoDB" id="4222821at2759"/>
<dbReference type="STRING" id="1043002.A0A074XUV3"/>
<dbReference type="GO" id="GO:0008270">
    <property type="term" value="F:zinc ion binding"/>
    <property type="evidence" value="ECO:0007669"/>
    <property type="project" value="InterPro"/>
</dbReference>
<feature type="domain" description="Zn(2)-C6 fungal-type" evidence="3">
    <location>
        <begin position="45"/>
        <end position="80"/>
    </location>
</feature>
<feature type="compositionally biased region" description="Polar residues" evidence="2">
    <location>
        <begin position="131"/>
        <end position="148"/>
    </location>
</feature>
<dbReference type="Proteomes" id="UP000030706">
    <property type="component" value="Unassembled WGS sequence"/>
</dbReference>
<dbReference type="Gene3D" id="4.10.240.10">
    <property type="entry name" value="Zn(2)-C6 fungal-type DNA-binding domain"/>
    <property type="match status" value="1"/>
</dbReference>